<dbReference type="InterPro" id="IPR013584">
    <property type="entry name" value="RAP"/>
</dbReference>
<keyword evidence="3" id="KW-1185">Reference proteome</keyword>
<dbReference type="Pfam" id="PF13086">
    <property type="entry name" value="AAA_11"/>
    <property type="match status" value="2"/>
</dbReference>
<dbReference type="FunFam" id="3.40.50.300:FF:002063">
    <property type="entry name" value="DNA helicase related protein"/>
    <property type="match status" value="1"/>
</dbReference>
<dbReference type="Gene3D" id="3.40.50.300">
    <property type="entry name" value="P-loop containing nucleotide triphosphate hydrolases"/>
    <property type="match status" value="3"/>
</dbReference>
<gene>
    <name evidence="2" type="ORF">Psch_01321</name>
</gene>
<dbReference type="EMBL" id="QFGA01000001">
    <property type="protein sequence ID" value="TEB07766.1"/>
    <property type="molecule type" value="Genomic_DNA"/>
</dbReference>
<dbReference type="SMART" id="SM00952">
    <property type="entry name" value="RAP"/>
    <property type="match status" value="1"/>
</dbReference>
<dbReference type="Pfam" id="PF13195">
    <property type="entry name" value="DUF4011"/>
    <property type="match status" value="1"/>
</dbReference>
<evidence type="ECO:0000259" key="1">
    <source>
        <dbReference type="SMART" id="SM00952"/>
    </source>
</evidence>
<dbReference type="RefSeq" id="WP_190239571.1">
    <property type="nucleotide sequence ID" value="NZ_QFGA01000001.1"/>
</dbReference>
<feature type="domain" description="RAP" evidence="1">
    <location>
        <begin position="2036"/>
        <end position="2093"/>
    </location>
</feature>
<sequence length="2321" mass="262961">MSEMVFISSSTGSKVVVVVCPKCGRISRQILRDVYSRQPVCALSAEHKCPVCGAIYSSCNAARSNSWANAYNRYSRDAQGYNNSIKENYQRSLSAQHEPAVAAQAPAQFAATAPVQQRQQTAFVQMAPVPAPAPSTPQAPAQVINEGAIRKMSQETLLGALQQAITQMQAEESKAPEAAPPPKIEDAIPLPSFTSAPVQPPAQFDALDRKIEYWKNQLLDFGKRNKMINYRETKRATLRILEPEFSELFNRLALNEEELTFQRPIDKDSDLRTFSMLSLLETLSYPLPVHIGDIKTEGTILERQKTLKNLRTKSKLARDEQGTNILYLSFGFIEWKENNVASSPWLKSPILMMPVSLKIESIQAPYTISRYDDEIEVNPTLDYLFNQEYGIDLPTFELKDASSIDQYMEVIEDIVDKRGWKLVREVSMGLLSFLKISMYHDLNNNRERMLNNPVIRAITGDTSVANVIPKEYLNFSFDRVAPYDWYQVVNSDSSQQEAILLSKIGVSFVMQGPPGTGKSQTITNIIAEALADGKKVLFVSEKAAALQVVYKRLSEVHLDDFCLALHSHKANKKEILDSIGDNLKLPHNRVKDSVMAELNELFHDREYLNQYAHELHEEVAPLGESLYVVFGKLSKLDTATAIPFVIDNPTAVSADQFNTMIYCVRNYAKALANMGGKLTDNPWYGSVVTSISQEFKSQLLAETQGLDQQLSSLYEALSNYQNKYGFGGEATWNDVQRIISMLSEIEKTPLFPFDWCSSERRAQLLSAANKAKKLKLKYLSVLTEVQSHFADTIFDVDLNAWTESMNANIAAIQQIGNYSTLLAGDIFTRVENVNVYAKALVTQITEIIAKYHEAIDILHIDITDTFENMSKIGQIAEALITMTAARREWFDTFIYNQAVHQIDIAKSHTASVQAKSQALLEHWEPEVFTINADSMLERFMTKYNSSFKDSVIAYRQDVETIYGMSKSVIQKTSDDVIVSLLQNIKAINTEKQRMAENETLICSHFGSNYFGLDTDWNNLHAVYSRVGRQIEMVKSNSDSIHIWMQALLEQWEPEVFEIDTEAMLGRFKTEYTGIFRRLKSAYRRDVKAIRCVSKSVGGKINDDVIVSLLQDIKAINTEKQRMAENETLIRSHFGNYYFGLDTDWNSLRAIYSRVGRQIEMVKSNFDNIQAQMKALLEQWEPGILSIDAEAMLVRFTTEYSRVFTDLMFEYQKDVEFICGMSKSIRKEIGDEEIIILLQKLKDINSEKQWFADNEQVLRSCFGDYYLGMSTDWQSLSTGLSFVASLCKIFPHGIVSSKIIDIICDKASHSAEYSKLTGIAHTLSQENISDAQIKSGNATTHIADSAGLSVEKDILPCLSALRAASAKIIECINTVQRHAKDEIPLADMTMHISKAVEVKAAKADLLANGAPNKELFGDRYQEIETEWDAIIDDLDKVGDLFACKDFEFTTEEFIELLCDDREVRLDLSKAKDDLQNRYTSAQQPVRSFVKLFREDADLFNSSLIDLAMRFRRCIDNYSMLDKWLDYTETKAECDKVGLSDFTTKIDAQDNSIPGVSDAFSRGFYRQWSVAVIDSKASVQQFRRRVHDERINRFVVLDDKQLAIAQMRIRDKIISTFPDTNRVMTANDEMSILLHELGKKRRIMPLRKLFRSIPNLLLTLKPCLMMSPLSVAYFLEAESYQFDMVIFDEASQIFPQDAIGAIFRGAQVIIAGDSKQLPPTNFFAASTNNSENDYDNEDDKEYEDAIYDSILEETTNVLPNRTLLWHYRSKHEHLIAFSNQEIYKNELVTFPSSIEKEEDTGVEFVYVEHGAYESGGKNCNVQEAKRCVELVKDHIKKHPTRSLGIIAFSEKQQQAISYEIQRFREQNPEFEEFFAEDKEDEFFVKNLENVQGDERDTIIFSIGYAKTKDQRANNRPMSMRFGPLGHQGGERRLNVAITRAKRNVKLVSSILPSDIDLSRTESEGVRMLRSYIEFAMNGSASLRSGRSDAGSNDDFVDTISDYIERNGYRIRKHVGCSGYRIDIAVEHPEKDGRFIAGIECDGFSYIAVKTARDRDHLRKSVLKAMGWSIYRVWSTEWIKNPEIEGEKLISFIKETVDNYHEDITPVITEQSVSAVPDTYEIVEEIKETPSTATKNGTPDNPYGFDYYTEAVWSETPNILQYQGTNRIIEEIKYIVGIEQPISKDLLYQRMAGAFGRQKATAPVRNTINQALRATKAKEILTNSDGFVILAGFSNLRVRIPKQGDTPRPINYISPSEIGLAMLTIASHTFGLSSEGLIDETARVLGYARKGERIMTCVKEALSRLISSGQVKLIDGKVNIVEEV</sequence>
<dbReference type="InterPro" id="IPR049468">
    <property type="entry name" value="Restrct_endonuc-II-like_dom"/>
</dbReference>
<comment type="caution">
    <text evidence="2">The sequence shown here is derived from an EMBL/GenBank/DDBJ whole genome shotgun (WGS) entry which is preliminary data.</text>
</comment>
<reference evidence="2 3" key="1">
    <citation type="journal article" date="2018" name="Environ. Microbiol.">
        <title>Novel energy conservation strategies and behaviour of Pelotomaculum schinkii driving syntrophic propionate catabolism.</title>
        <authorList>
            <person name="Hidalgo-Ahumada C.A.P."/>
            <person name="Nobu M.K."/>
            <person name="Narihiro T."/>
            <person name="Tamaki H."/>
            <person name="Liu W.T."/>
            <person name="Kamagata Y."/>
            <person name="Stams A.J.M."/>
            <person name="Imachi H."/>
            <person name="Sousa D.Z."/>
        </authorList>
    </citation>
    <scope>NUCLEOTIDE SEQUENCE [LARGE SCALE GENOMIC DNA]</scope>
    <source>
        <strain evidence="2 3">HH</strain>
    </source>
</reference>
<name>A0A4Y7RG40_9FIRM</name>
<dbReference type="PANTHER" id="PTHR10887:SF530">
    <property type="entry name" value="SUPERFAMILY I DNA HELICASES"/>
    <property type="match status" value="1"/>
</dbReference>
<accession>A0A4Y7RG40</accession>
<proteinExistence type="predicted"/>
<dbReference type="SUPFAM" id="SSF52980">
    <property type="entry name" value="Restriction endonuclease-like"/>
    <property type="match status" value="1"/>
</dbReference>
<dbReference type="Proteomes" id="UP000298324">
    <property type="component" value="Unassembled WGS sequence"/>
</dbReference>
<dbReference type="InterPro" id="IPR047187">
    <property type="entry name" value="SF1_C_Upf1"/>
</dbReference>
<protein>
    <recommendedName>
        <fullName evidence="1">RAP domain-containing protein</fullName>
    </recommendedName>
</protein>
<dbReference type="InterPro" id="IPR041677">
    <property type="entry name" value="DNA2/NAM7_AAA_11"/>
</dbReference>
<dbReference type="InterPro" id="IPR045055">
    <property type="entry name" value="DNA2/NAM7-like"/>
</dbReference>
<organism evidence="2 3">
    <name type="scientific">Pelotomaculum schinkii</name>
    <dbReference type="NCBI Taxonomy" id="78350"/>
    <lineage>
        <taxon>Bacteria</taxon>
        <taxon>Bacillati</taxon>
        <taxon>Bacillota</taxon>
        <taxon>Clostridia</taxon>
        <taxon>Eubacteriales</taxon>
        <taxon>Desulfotomaculaceae</taxon>
        <taxon>Pelotomaculum</taxon>
    </lineage>
</organism>
<dbReference type="FunFam" id="3.40.960.10:FF:000002">
    <property type="entry name" value="DNA helicase related protein"/>
    <property type="match status" value="1"/>
</dbReference>
<dbReference type="InterPro" id="IPR027417">
    <property type="entry name" value="P-loop_NTPase"/>
</dbReference>
<dbReference type="InterPro" id="IPR025103">
    <property type="entry name" value="DUF4011"/>
</dbReference>
<dbReference type="InterPro" id="IPR011335">
    <property type="entry name" value="Restrct_endonuc-II-like"/>
</dbReference>
<dbReference type="Gene3D" id="3.40.960.10">
    <property type="entry name" value="VSR Endonuclease"/>
    <property type="match status" value="1"/>
</dbReference>
<dbReference type="InterPro" id="IPR041679">
    <property type="entry name" value="DNA2/NAM7-like_C"/>
</dbReference>
<dbReference type="Pfam" id="PF13087">
    <property type="entry name" value="AAA_12"/>
    <property type="match status" value="1"/>
</dbReference>
<dbReference type="GO" id="GO:0004386">
    <property type="term" value="F:helicase activity"/>
    <property type="evidence" value="ECO:0007669"/>
    <property type="project" value="InterPro"/>
</dbReference>
<dbReference type="CDD" id="cd18808">
    <property type="entry name" value="SF1_C_Upf1"/>
    <property type="match status" value="1"/>
</dbReference>
<dbReference type="Pfam" id="PF18741">
    <property type="entry name" value="MTES_1575"/>
    <property type="match status" value="1"/>
</dbReference>
<dbReference type="SUPFAM" id="SSF52540">
    <property type="entry name" value="P-loop containing nucleoside triphosphate hydrolases"/>
    <property type="match status" value="2"/>
</dbReference>
<evidence type="ECO:0000313" key="2">
    <source>
        <dbReference type="EMBL" id="TEB07766.1"/>
    </source>
</evidence>
<dbReference type="PANTHER" id="PTHR10887">
    <property type="entry name" value="DNA2/NAM7 HELICASE FAMILY"/>
    <property type="match status" value="1"/>
</dbReference>
<evidence type="ECO:0000313" key="3">
    <source>
        <dbReference type="Proteomes" id="UP000298324"/>
    </source>
</evidence>